<evidence type="ECO:0000313" key="1">
    <source>
        <dbReference type="EMBL" id="XBH01815.1"/>
    </source>
</evidence>
<name>A0AAU7C9M6_9BACT</name>
<dbReference type="RefSeq" id="WP_406694561.1">
    <property type="nucleotide sequence ID" value="NZ_CP155447.1"/>
</dbReference>
<dbReference type="AlphaFoldDB" id="A0AAU7C9M6"/>
<protein>
    <submittedName>
        <fullName evidence="1">Uncharacterized protein</fullName>
    </submittedName>
</protein>
<organism evidence="1">
    <name type="scientific">Singulisphaera sp. Ch08</name>
    <dbReference type="NCBI Taxonomy" id="3120278"/>
    <lineage>
        <taxon>Bacteria</taxon>
        <taxon>Pseudomonadati</taxon>
        <taxon>Planctomycetota</taxon>
        <taxon>Planctomycetia</taxon>
        <taxon>Isosphaerales</taxon>
        <taxon>Isosphaeraceae</taxon>
        <taxon>Singulisphaera</taxon>
    </lineage>
</organism>
<dbReference type="EMBL" id="CP155447">
    <property type="protein sequence ID" value="XBH01815.1"/>
    <property type="molecule type" value="Genomic_DNA"/>
</dbReference>
<reference evidence="1" key="1">
    <citation type="submission" date="2024-05" db="EMBL/GenBank/DDBJ databases">
        <title>Planctomycetes of the genus Singulisphaera possess chitinolytic capabilities.</title>
        <authorList>
            <person name="Ivanova A."/>
        </authorList>
    </citation>
    <scope>NUCLEOTIDE SEQUENCE</scope>
    <source>
        <strain evidence="1">Ch08T</strain>
    </source>
</reference>
<accession>A0AAU7C9M6</accession>
<sequence length="55" mass="6589">MFCLGILDDQFGDRIKEWQRDRLWELEDMMKEEGATWSPTSGPGQFWTDYPGMTW</sequence>
<gene>
    <name evidence="1" type="ORF">V5E97_26175</name>
</gene>
<proteinExistence type="predicted"/>